<dbReference type="Proteomes" id="UP000663889">
    <property type="component" value="Unassembled WGS sequence"/>
</dbReference>
<name>A0A814NNG5_9BILA</name>
<evidence type="ECO:0000313" key="2">
    <source>
        <dbReference type="EMBL" id="CAF1095568.1"/>
    </source>
</evidence>
<dbReference type="EMBL" id="CAJNOU010000821">
    <property type="protein sequence ID" value="CAF1095568.1"/>
    <property type="molecule type" value="Genomic_DNA"/>
</dbReference>
<sequence length="542" mass="62618">MSLSSTDTVLDLKKQINEFKTQSKEIKKRINIIQQQLQDIIYQDKQNLTNRLEHYQNDCLENDIERLRKEIEELQSKLEEINHENQTRSSTEQLHMNDMNIQSNNLPQTMKSSSTNLVSANKKNCLRSVVDISRNSAIQQADDTTALPHRYLKQMNPLIIDINENERVLTDEENETYLFKEEEMIGVIDSNTTSRISHKIRLSHNYIRWIRGPAKIMMNGMTHVADVYTQGIHINGAVVQAIKQGLDKQKQNAMTKNSLKSAFTEITPDWTFEGENADRGFISVSIWMRDPQGRRILVKTHGHPLSAVNEWLAYILGRSLGLPVNEVQIAIYLNKLVSLHTDIANENEKTITFMDLPKQTRKSLLTYSIMESMDLFDHIIQNVDRTPRNILITMPNTTAITDDTSILKIHLIDHSFCFGVGKRDVISAIACKLHSKYLSVVKFDPIDEGRKFEQYLNKLPIADRTIIRNTLNRFAAITDDQFDSWMNEVRDLLSSSQYNRIHDVLCRQRDIAKYYTVQWGICPTYSSIKPNEANQPTHVRDK</sequence>
<dbReference type="AlphaFoldDB" id="A0A814NNG5"/>
<accession>A0A814NNG5</accession>
<proteinExistence type="predicted"/>
<comment type="caution">
    <text evidence="2">The sequence shown here is derived from an EMBL/GenBank/DDBJ whole genome shotgun (WGS) entry which is preliminary data.</text>
</comment>
<reference evidence="2" key="1">
    <citation type="submission" date="2021-02" db="EMBL/GenBank/DDBJ databases">
        <authorList>
            <person name="Nowell W R."/>
        </authorList>
    </citation>
    <scope>NUCLEOTIDE SEQUENCE</scope>
</reference>
<evidence type="ECO:0000313" key="3">
    <source>
        <dbReference type="Proteomes" id="UP000663889"/>
    </source>
</evidence>
<gene>
    <name evidence="2" type="ORF">SEV965_LOCUS15594</name>
</gene>
<organism evidence="2 3">
    <name type="scientific">Rotaria sordida</name>
    <dbReference type="NCBI Taxonomy" id="392033"/>
    <lineage>
        <taxon>Eukaryota</taxon>
        <taxon>Metazoa</taxon>
        <taxon>Spiralia</taxon>
        <taxon>Gnathifera</taxon>
        <taxon>Rotifera</taxon>
        <taxon>Eurotatoria</taxon>
        <taxon>Bdelloidea</taxon>
        <taxon>Philodinida</taxon>
        <taxon>Philodinidae</taxon>
        <taxon>Rotaria</taxon>
    </lineage>
</organism>
<protein>
    <submittedName>
        <fullName evidence="2">Uncharacterized protein</fullName>
    </submittedName>
</protein>
<feature type="coiled-coil region" evidence="1">
    <location>
        <begin position="9"/>
        <end position="91"/>
    </location>
</feature>
<evidence type="ECO:0000256" key="1">
    <source>
        <dbReference type="SAM" id="Coils"/>
    </source>
</evidence>
<keyword evidence="1" id="KW-0175">Coiled coil</keyword>